<comment type="caution">
    <text evidence="1">The sequence shown here is derived from an EMBL/GenBank/DDBJ whole genome shotgun (WGS) entry which is preliminary data.</text>
</comment>
<dbReference type="RefSeq" id="WP_230756036.1">
    <property type="nucleotide sequence ID" value="NZ_JAINWA010000003.1"/>
</dbReference>
<dbReference type="Proteomes" id="UP001198163">
    <property type="component" value="Unassembled WGS sequence"/>
</dbReference>
<protein>
    <recommendedName>
        <fullName evidence="3">Lipoprotein</fullName>
    </recommendedName>
</protein>
<evidence type="ECO:0000313" key="1">
    <source>
        <dbReference type="EMBL" id="MCD1655178.1"/>
    </source>
</evidence>
<evidence type="ECO:0000313" key="2">
    <source>
        <dbReference type="Proteomes" id="UP001198163"/>
    </source>
</evidence>
<organism evidence="1 2">
    <name type="scientific">Teretinema zuelzerae</name>
    <dbReference type="NCBI Taxonomy" id="156"/>
    <lineage>
        <taxon>Bacteria</taxon>
        <taxon>Pseudomonadati</taxon>
        <taxon>Spirochaetota</taxon>
        <taxon>Spirochaetia</taxon>
        <taxon>Spirochaetales</taxon>
        <taxon>Treponemataceae</taxon>
        <taxon>Teretinema</taxon>
    </lineage>
</organism>
<evidence type="ECO:0008006" key="3">
    <source>
        <dbReference type="Google" id="ProtNLM"/>
    </source>
</evidence>
<accession>A0AAE3EKI4</accession>
<reference evidence="1" key="1">
    <citation type="submission" date="2021-08" db="EMBL/GenBank/DDBJ databases">
        <title>Comparative analyses of Brucepasteria parasyntrophica and Teretinema zuelzerae.</title>
        <authorList>
            <person name="Song Y."/>
            <person name="Brune A."/>
        </authorList>
    </citation>
    <scope>NUCLEOTIDE SEQUENCE</scope>
    <source>
        <strain evidence="1">DSM 1903</strain>
    </source>
</reference>
<dbReference type="AlphaFoldDB" id="A0AAE3EKI4"/>
<proteinExistence type="predicted"/>
<dbReference type="PROSITE" id="PS51257">
    <property type="entry name" value="PROKAR_LIPOPROTEIN"/>
    <property type="match status" value="1"/>
</dbReference>
<keyword evidence="2" id="KW-1185">Reference proteome</keyword>
<name>A0AAE3EKI4_9SPIR</name>
<dbReference type="EMBL" id="JAINWA010000003">
    <property type="protein sequence ID" value="MCD1655178.1"/>
    <property type="molecule type" value="Genomic_DNA"/>
</dbReference>
<sequence>MNMMINKRINHPVLQGFLLVLMSMLVISCGSSKIKEKIIATGTYTYQDDRITSIYADSYDSGDGLKKLNPPQDMTTRERYRISNNTLEHYNPSGKKDHTFHREANSNDPNPFLGTWMTLKDELEYQGYGFKIIFTDKNYTLSLISIEE</sequence>
<gene>
    <name evidence="1" type="ORF">K7J14_10750</name>
</gene>